<protein>
    <submittedName>
        <fullName evidence="4">Ubiquitin-conjugating enzyme E2 J1-like</fullName>
    </submittedName>
</protein>
<dbReference type="GO" id="GO:0005634">
    <property type="term" value="C:nucleus"/>
    <property type="evidence" value="ECO:0000318"/>
    <property type="project" value="GO_Central"/>
</dbReference>
<dbReference type="Proteomes" id="UP000008144">
    <property type="component" value="Chromosome 12"/>
</dbReference>
<dbReference type="GeneID" id="100176093"/>
<dbReference type="InterPro" id="IPR050113">
    <property type="entry name" value="Ub_conjugating_enzyme"/>
</dbReference>
<feature type="transmembrane region" description="Helical" evidence="2">
    <location>
        <begin position="272"/>
        <end position="289"/>
    </location>
</feature>
<reference evidence="4" key="3">
    <citation type="submission" date="2025-08" db="UniProtKB">
        <authorList>
            <consortium name="Ensembl"/>
        </authorList>
    </citation>
    <scope>IDENTIFICATION</scope>
</reference>
<dbReference type="RefSeq" id="XP_002128965.1">
    <property type="nucleotide sequence ID" value="XM_002128929.5"/>
</dbReference>
<feature type="compositionally biased region" description="Basic and acidic residues" evidence="1">
    <location>
        <begin position="189"/>
        <end position="202"/>
    </location>
</feature>
<feature type="compositionally biased region" description="Basic and acidic residues" evidence="1">
    <location>
        <begin position="235"/>
        <end position="245"/>
    </location>
</feature>
<evidence type="ECO:0000256" key="2">
    <source>
        <dbReference type="SAM" id="Phobius"/>
    </source>
</evidence>
<dbReference type="FunCoup" id="F6T7J7">
    <property type="interactions" value="292"/>
</dbReference>
<gene>
    <name evidence="4" type="primary">LOC100176093</name>
</gene>
<evidence type="ECO:0000313" key="4">
    <source>
        <dbReference type="Ensembl" id="ENSCINP00000015709.3"/>
    </source>
</evidence>
<reference evidence="5" key="1">
    <citation type="journal article" date="2002" name="Science">
        <title>The draft genome of Ciona intestinalis: insights into chordate and vertebrate origins.</title>
        <authorList>
            <person name="Dehal P."/>
            <person name="Satou Y."/>
            <person name="Campbell R.K."/>
            <person name="Chapman J."/>
            <person name="Degnan B."/>
            <person name="De Tomaso A."/>
            <person name="Davidson B."/>
            <person name="Di Gregorio A."/>
            <person name="Gelpke M."/>
            <person name="Goodstein D.M."/>
            <person name="Harafuji N."/>
            <person name="Hastings K.E."/>
            <person name="Ho I."/>
            <person name="Hotta K."/>
            <person name="Huang W."/>
            <person name="Kawashima T."/>
            <person name="Lemaire P."/>
            <person name="Martinez D."/>
            <person name="Meinertzhagen I.A."/>
            <person name="Necula S."/>
            <person name="Nonaka M."/>
            <person name="Putnam N."/>
            <person name="Rash S."/>
            <person name="Saiga H."/>
            <person name="Satake M."/>
            <person name="Terry A."/>
            <person name="Yamada L."/>
            <person name="Wang H.G."/>
            <person name="Awazu S."/>
            <person name="Azumi K."/>
            <person name="Boore J."/>
            <person name="Branno M."/>
            <person name="Chin-Bow S."/>
            <person name="DeSantis R."/>
            <person name="Doyle S."/>
            <person name="Francino P."/>
            <person name="Keys D.N."/>
            <person name="Haga S."/>
            <person name="Hayashi H."/>
            <person name="Hino K."/>
            <person name="Imai K.S."/>
            <person name="Inaba K."/>
            <person name="Kano S."/>
            <person name="Kobayashi K."/>
            <person name="Kobayashi M."/>
            <person name="Lee B.I."/>
            <person name="Makabe K.W."/>
            <person name="Manohar C."/>
            <person name="Matassi G."/>
            <person name="Medina M."/>
            <person name="Mochizuki Y."/>
            <person name="Mount S."/>
            <person name="Morishita T."/>
            <person name="Miura S."/>
            <person name="Nakayama A."/>
            <person name="Nishizaka S."/>
            <person name="Nomoto H."/>
            <person name="Ohta F."/>
            <person name="Oishi K."/>
            <person name="Rigoutsos I."/>
            <person name="Sano M."/>
            <person name="Sasaki A."/>
            <person name="Sasakura Y."/>
            <person name="Shoguchi E."/>
            <person name="Shin-i T."/>
            <person name="Spagnuolo A."/>
            <person name="Stainier D."/>
            <person name="Suzuki M.M."/>
            <person name="Tassy O."/>
            <person name="Takatori N."/>
            <person name="Tokuoka M."/>
            <person name="Yagi K."/>
            <person name="Yoshizaki F."/>
            <person name="Wada S."/>
            <person name="Zhang C."/>
            <person name="Hyatt P.D."/>
            <person name="Larimer F."/>
            <person name="Detter C."/>
            <person name="Doggett N."/>
            <person name="Glavina T."/>
            <person name="Hawkins T."/>
            <person name="Richardson P."/>
            <person name="Lucas S."/>
            <person name="Kohara Y."/>
            <person name="Levine M."/>
            <person name="Satoh N."/>
            <person name="Rokhsar D.S."/>
        </authorList>
    </citation>
    <scope>NUCLEOTIDE SEQUENCE [LARGE SCALE GENOMIC DNA]</scope>
</reference>
<dbReference type="FunFam" id="3.10.110.10:FF:000086">
    <property type="entry name" value="Ubiquitin-conjugating enzyme E2 J1"/>
    <property type="match status" value="1"/>
</dbReference>
<dbReference type="PANTHER" id="PTHR24067">
    <property type="entry name" value="UBIQUITIN-CONJUGATING ENZYME E2"/>
    <property type="match status" value="1"/>
</dbReference>
<dbReference type="PROSITE" id="PS50127">
    <property type="entry name" value="UBC_2"/>
    <property type="match status" value="1"/>
</dbReference>
<dbReference type="KEGG" id="cin:100176093"/>
<accession>A0A1W2WH37</accession>
<reference evidence="4" key="4">
    <citation type="submission" date="2025-09" db="UniProtKB">
        <authorList>
            <consortium name="Ensembl"/>
        </authorList>
    </citation>
    <scope>IDENTIFICATION</scope>
</reference>
<accession>F6T7J7</accession>
<keyword evidence="2" id="KW-0472">Membrane</keyword>
<dbReference type="AlphaFoldDB" id="F6T7J7"/>
<dbReference type="InterPro" id="IPR016135">
    <property type="entry name" value="UBQ-conjugating_enzyme/RWD"/>
</dbReference>
<evidence type="ECO:0000313" key="5">
    <source>
        <dbReference type="Proteomes" id="UP000008144"/>
    </source>
</evidence>
<evidence type="ECO:0000256" key="1">
    <source>
        <dbReference type="SAM" id="MobiDB-lite"/>
    </source>
</evidence>
<name>F6T7J7_CIOIN</name>
<reference evidence="4" key="2">
    <citation type="journal article" date="2008" name="Genome Biol.">
        <title>Improved genome assembly and evidence-based global gene model set for the chordate Ciona intestinalis: new insight into intron and operon populations.</title>
        <authorList>
            <person name="Satou Y."/>
            <person name="Mineta K."/>
            <person name="Ogasawara M."/>
            <person name="Sasakura Y."/>
            <person name="Shoguchi E."/>
            <person name="Ueno K."/>
            <person name="Yamada L."/>
            <person name="Matsumoto J."/>
            <person name="Wasserscheid J."/>
            <person name="Dewar K."/>
            <person name="Wiley G.B."/>
            <person name="Macmil S.L."/>
            <person name="Roe B.A."/>
            <person name="Zeller R.W."/>
            <person name="Hastings K.E."/>
            <person name="Lemaire P."/>
            <person name="Lindquist E."/>
            <person name="Endo T."/>
            <person name="Hotta K."/>
            <person name="Inaba K."/>
        </authorList>
    </citation>
    <scope>NUCLEOTIDE SEQUENCE [LARGE SCALE GENOMIC DNA]</scope>
    <source>
        <strain evidence="4">wild type</strain>
    </source>
</reference>
<dbReference type="Gene3D" id="3.10.110.10">
    <property type="entry name" value="Ubiquitin Conjugating Enzyme"/>
    <property type="match status" value="1"/>
</dbReference>
<feature type="compositionally biased region" description="Low complexity" evidence="1">
    <location>
        <begin position="217"/>
        <end position="234"/>
    </location>
</feature>
<dbReference type="CDD" id="cd23799">
    <property type="entry name" value="UBCc_UBE2J"/>
    <property type="match status" value="1"/>
</dbReference>
<dbReference type="EMBL" id="EAAA01000979">
    <property type="status" value="NOT_ANNOTATED_CDS"/>
    <property type="molecule type" value="Genomic_DNA"/>
</dbReference>
<proteinExistence type="predicted"/>
<keyword evidence="5" id="KW-1185">Reference proteome</keyword>
<organism evidence="4 5">
    <name type="scientific">Ciona intestinalis</name>
    <name type="common">Transparent sea squirt</name>
    <name type="synonym">Ascidia intestinalis</name>
    <dbReference type="NCBI Taxonomy" id="7719"/>
    <lineage>
        <taxon>Eukaryota</taxon>
        <taxon>Metazoa</taxon>
        <taxon>Chordata</taxon>
        <taxon>Tunicata</taxon>
        <taxon>Ascidiacea</taxon>
        <taxon>Phlebobranchia</taxon>
        <taxon>Cionidae</taxon>
        <taxon>Ciona</taxon>
    </lineage>
</organism>
<dbReference type="GeneTree" id="ENSGT00940000156652"/>
<sequence>MQQSYNLRSPAVKRLMREAQELAAPTYEYSAKPLDDNLFEWHFTFRGPKDSDFDGGLYHGRIILPPEYPMKPPSIMLLNANGRFELNKKICLSISGYHPESWQPSWSIRTAILAIIGFMPTKGEGAIGALDYTAEERKVLARRSKSYSCTACGCIKDLLPSEAEGIACTTSDAENRDKELAKQITFGKPKTEKKEDASKSEETLNATPVDPAITPQENNVNTTSENSENPSVENDVSHAQEDGVRKRSTMTTPPPPTTAPLPRLQTNQSSDSSTMLIVLLAIAIALLFLRRIDRMYNLSSMVTDYL</sequence>
<dbReference type="OrthoDB" id="1158011at2759"/>
<evidence type="ECO:0000259" key="3">
    <source>
        <dbReference type="PROSITE" id="PS50127"/>
    </source>
</evidence>
<dbReference type="STRING" id="7719.ENSCINP00000015709"/>
<dbReference type="Ensembl" id="ENSCINT00000015709.3">
    <property type="protein sequence ID" value="ENSCINP00000015709.3"/>
    <property type="gene ID" value="ENSCING00000007667.3"/>
</dbReference>
<dbReference type="HOGENOM" id="CLU_041481_0_0_1"/>
<dbReference type="InParanoid" id="F6T7J7"/>
<dbReference type="SUPFAM" id="SSF54495">
    <property type="entry name" value="UBC-like"/>
    <property type="match status" value="1"/>
</dbReference>
<dbReference type="SMART" id="SM00212">
    <property type="entry name" value="UBCc"/>
    <property type="match status" value="1"/>
</dbReference>
<keyword evidence="2" id="KW-0812">Transmembrane</keyword>
<dbReference type="OMA" id="FTFRGPK"/>
<feature type="domain" description="UBC core" evidence="3">
    <location>
        <begin position="10"/>
        <end position="160"/>
    </location>
</feature>
<dbReference type="GO" id="GO:0036503">
    <property type="term" value="P:ERAD pathway"/>
    <property type="evidence" value="ECO:0000318"/>
    <property type="project" value="GO_Central"/>
</dbReference>
<dbReference type="GO" id="GO:0000209">
    <property type="term" value="P:protein polyubiquitination"/>
    <property type="evidence" value="ECO:0000318"/>
    <property type="project" value="GO_Central"/>
</dbReference>
<keyword evidence="2" id="KW-1133">Transmembrane helix</keyword>
<dbReference type="GO" id="GO:0061631">
    <property type="term" value="F:ubiquitin conjugating enzyme activity"/>
    <property type="evidence" value="ECO:0000318"/>
    <property type="project" value="GO_Central"/>
</dbReference>
<dbReference type="Pfam" id="PF00179">
    <property type="entry name" value="UQ_con"/>
    <property type="match status" value="1"/>
</dbReference>
<dbReference type="InterPro" id="IPR000608">
    <property type="entry name" value="UBC"/>
</dbReference>
<feature type="region of interest" description="Disordered" evidence="1">
    <location>
        <begin position="181"/>
        <end position="268"/>
    </location>
</feature>